<name>A0ABV2NVB5_9CORY</name>
<evidence type="ECO:0000256" key="1">
    <source>
        <dbReference type="ARBA" id="ARBA00001936"/>
    </source>
</evidence>
<dbReference type="PANTHER" id="PTHR12318">
    <property type="entry name" value="TESTOSTERONE-REGULATED PROTEIN RP2"/>
    <property type="match status" value="1"/>
</dbReference>
<evidence type="ECO:0000259" key="7">
    <source>
        <dbReference type="PROSITE" id="PS51462"/>
    </source>
</evidence>
<protein>
    <submittedName>
        <fullName evidence="8">8-oxo-dGTP pyrophosphatase MutT (NUDIX family)</fullName>
    </submittedName>
</protein>
<evidence type="ECO:0000256" key="6">
    <source>
        <dbReference type="ARBA" id="ARBA00023211"/>
    </source>
</evidence>
<evidence type="ECO:0000313" key="9">
    <source>
        <dbReference type="Proteomes" id="UP001549139"/>
    </source>
</evidence>
<dbReference type="InterPro" id="IPR018506">
    <property type="entry name" value="Cyt_B5_heme-BS"/>
</dbReference>
<sequence length="295" mass="32509">MPTERTRQRNVRQGVMTHDAADAIDVSEQSGFQGARLSATVVLLRDGTDGIEVWMQERVLSMPNYPGITVFPGGGVDSRDFPPRAWNDGDLWLGRSAVSLARQLGVTKYKAHALMFAAVRELFEETGTLLAVDDDCVLLDDARPFHDRRLQLESHELSLTDVLRESNLNVCGDLLKPLARWVGQSESGNWFDTFTFVAAHPGGQEPDSETDEADDANWFPPQLLLNGWRHGLVRLAPSTWAQLSAIASFADTAEALAAAETSDLAPVLGDPVDDQRFSDFYSFIPIDRIGRRGGI</sequence>
<dbReference type="PANTHER" id="PTHR12318:SF0">
    <property type="entry name" value="ACYL-COENZYME A DIPHOSPHATASE NUDT19"/>
    <property type="match status" value="1"/>
</dbReference>
<dbReference type="RefSeq" id="WP_425482970.1">
    <property type="nucleotide sequence ID" value="NZ_JAAXPF010000001.1"/>
</dbReference>
<keyword evidence="3" id="KW-0479">Metal-binding</keyword>
<dbReference type="EMBL" id="JBEPNZ010000001">
    <property type="protein sequence ID" value="MET3943533.1"/>
    <property type="molecule type" value="Genomic_DNA"/>
</dbReference>
<dbReference type="InterPro" id="IPR015797">
    <property type="entry name" value="NUDIX_hydrolase-like_dom_sf"/>
</dbReference>
<dbReference type="PROSITE" id="PS51462">
    <property type="entry name" value="NUDIX"/>
    <property type="match status" value="1"/>
</dbReference>
<keyword evidence="9" id="KW-1185">Reference proteome</keyword>
<comment type="cofactor">
    <cofactor evidence="1">
        <name>Mn(2+)</name>
        <dbReference type="ChEBI" id="CHEBI:29035"/>
    </cofactor>
</comment>
<comment type="cofactor">
    <cofactor evidence="2">
        <name>Mg(2+)</name>
        <dbReference type="ChEBI" id="CHEBI:18420"/>
    </cofactor>
</comment>
<dbReference type="CDD" id="cd18870">
    <property type="entry name" value="NUDIX_AcylCoAdiphos_Nudt19"/>
    <property type="match status" value="1"/>
</dbReference>
<dbReference type="Gene3D" id="3.90.79.10">
    <property type="entry name" value="Nucleoside Triphosphate Pyrophosphohydrolase"/>
    <property type="match status" value="1"/>
</dbReference>
<keyword evidence="5" id="KW-0460">Magnesium</keyword>
<evidence type="ECO:0000313" key="8">
    <source>
        <dbReference type="EMBL" id="MET3943533.1"/>
    </source>
</evidence>
<proteinExistence type="predicted"/>
<evidence type="ECO:0000256" key="4">
    <source>
        <dbReference type="ARBA" id="ARBA00022801"/>
    </source>
</evidence>
<evidence type="ECO:0000256" key="5">
    <source>
        <dbReference type="ARBA" id="ARBA00022842"/>
    </source>
</evidence>
<reference evidence="8 9" key="1">
    <citation type="submission" date="2024-06" db="EMBL/GenBank/DDBJ databases">
        <title>Sequencing the genomes of 1000 actinobacteria strains.</title>
        <authorList>
            <person name="Klenk H.-P."/>
        </authorList>
    </citation>
    <scope>NUCLEOTIDE SEQUENCE [LARGE SCALE GENOMIC DNA]</scope>
    <source>
        <strain evidence="8 9">DSM 44265</strain>
    </source>
</reference>
<comment type="caution">
    <text evidence="8">The sequence shown here is derived from an EMBL/GenBank/DDBJ whole genome shotgun (WGS) entry which is preliminary data.</text>
</comment>
<keyword evidence="4" id="KW-0378">Hydrolase</keyword>
<dbReference type="SUPFAM" id="SSF55811">
    <property type="entry name" value="Nudix"/>
    <property type="match status" value="1"/>
</dbReference>
<keyword evidence="6" id="KW-0464">Manganese</keyword>
<gene>
    <name evidence="8" type="ORF">JOF50_000332</name>
</gene>
<evidence type="ECO:0000256" key="3">
    <source>
        <dbReference type="ARBA" id="ARBA00022723"/>
    </source>
</evidence>
<dbReference type="InterPro" id="IPR039121">
    <property type="entry name" value="NUDT19"/>
</dbReference>
<organism evidence="8 9">
    <name type="scientific">Corynebacterium mucifaciens</name>
    <dbReference type="NCBI Taxonomy" id="57171"/>
    <lineage>
        <taxon>Bacteria</taxon>
        <taxon>Bacillati</taxon>
        <taxon>Actinomycetota</taxon>
        <taxon>Actinomycetes</taxon>
        <taxon>Mycobacteriales</taxon>
        <taxon>Corynebacteriaceae</taxon>
        <taxon>Corynebacterium</taxon>
    </lineage>
</organism>
<dbReference type="PROSITE" id="PS00191">
    <property type="entry name" value="CYTOCHROME_B5_1"/>
    <property type="match status" value="1"/>
</dbReference>
<feature type="domain" description="Nudix hydrolase" evidence="7">
    <location>
        <begin position="34"/>
        <end position="248"/>
    </location>
</feature>
<accession>A0ABV2NVB5</accession>
<dbReference type="Proteomes" id="UP001549139">
    <property type="component" value="Unassembled WGS sequence"/>
</dbReference>
<dbReference type="InterPro" id="IPR000086">
    <property type="entry name" value="NUDIX_hydrolase_dom"/>
</dbReference>
<evidence type="ECO:0000256" key="2">
    <source>
        <dbReference type="ARBA" id="ARBA00001946"/>
    </source>
</evidence>